<evidence type="ECO:0000313" key="6">
    <source>
        <dbReference type="Proteomes" id="UP000254559"/>
    </source>
</evidence>
<dbReference type="Proteomes" id="UP000254559">
    <property type="component" value="Unassembled WGS sequence"/>
</dbReference>
<feature type="domain" description="SpaA-like prealbumin fold" evidence="3">
    <location>
        <begin position="219"/>
        <end position="286"/>
    </location>
</feature>
<dbReference type="Pfam" id="PF08341">
    <property type="entry name" value="TED"/>
    <property type="match status" value="1"/>
</dbReference>
<dbReference type="Gene3D" id="2.60.40.10">
    <property type="entry name" value="Immunoglobulins"/>
    <property type="match status" value="1"/>
</dbReference>
<comment type="caution">
    <text evidence="5">The sequence shown here is derived from an EMBL/GenBank/DDBJ whole genome shotgun (WGS) entry which is preliminary data.</text>
</comment>
<protein>
    <submittedName>
        <fullName evidence="5">Collagen binding protein</fullName>
    </submittedName>
</protein>
<dbReference type="AlphaFoldDB" id="A0A9X8T666"/>
<evidence type="ECO:0000259" key="3">
    <source>
        <dbReference type="Pfam" id="PF17802"/>
    </source>
</evidence>
<name>A0A9X8T666_STREQ</name>
<accession>A0A9X8T666</accession>
<organism evidence="5 6">
    <name type="scientific">Streptococcus dysgalactiae subsp. equisimilis</name>
    <name type="common">Streptococcus equisimilis</name>
    <dbReference type="NCBI Taxonomy" id="119602"/>
    <lineage>
        <taxon>Bacteria</taxon>
        <taxon>Bacillati</taxon>
        <taxon>Bacillota</taxon>
        <taxon>Bacilli</taxon>
        <taxon>Lactobacillales</taxon>
        <taxon>Streptococcaceae</taxon>
        <taxon>Streptococcus</taxon>
    </lineage>
</organism>
<keyword evidence="5" id="KW-0176">Collagen</keyword>
<dbReference type="Gene3D" id="2.30.30.670">
    <property type="entry name" value="Thioester domain"/>
    <property type="match status" value="2"/>
</dbReference>
<dbReference type="Gene3D" id="2.60.40.1140">
    <property type="entry name" value="Collagen-binding surface protein Cna, B-type domain"/>
    <property type="match status" value="1"/>
</dbReference>
<dbReference type="RefSeq" id="WP_165731999.1">
    <property type="nucleotide sequence ID" value="NZ_UHFO01000001.1"/>
</dbReference>
<keyword evidence="1" id="KW-0812">Transmembrane</keyword>
<evidence type="ECO:0000313" key="5">
    <source>
        <dbReference type="EMBL" id="SUN64789.1"/>
    </source>
</evidence>
<feature type="domain" description="DUF7601" evidence="4">
    <location>
        <begin position="336"/>
        <end position="449"/>
    </location>
</feature>
<sequence>MKKKGFWKILLVLFCLIGTVMLGRAISADDGYDYSAYTDTQQYEDFKAAFYVKRIDGTEPDEMVFCFNINLDEPGVVGKPDGNVYQKVEGSLDNFKKYASNPYQFKLFAKGDLRDYILGIIYEAYHNPNPTINKASISEGSLRKVVQLAIWYYTDKYELKDNRNKLNSQTLTPAEKAVYDKLINSYYHPNNFVLDLYLSANQQSQNLLGAKIIDRNKVIKLRKVDAADKEKLLEGATFKFIPGTGFNGPGEFELTSSATNPDITVPAGIYRVVETKAPTNYDISPEWGVGSGAVIKIDDKGILYRQGFDAMYNVVWNRIENNTLTIENTKRKDIKHNLTISKRVTGIAGDKSKAFNFSITLKDGNGAPLTGDIQTTKEPIQLADGVGTFSLKDGEALTLKDLPDGYSYDIAETNADGYTVLVGGQVVEGAKTSAVAVKGDVNVAFENKKDEVVPTGLRTTTWTYLSLLLVVVSGLGAWSYLFRKKV</sequence>
<proteinExistence type="predicted"/>
<dbReference type="EMBL" id="UHFO01000001">
    <property type="protein sequence ID" value="SUN64789.1"/>
    <property type="molecule type" value="Genomic_DNA"/>
</dbReference>
<feature type="domain" description="Thioester" evidence="2">
    <location>
        <begin position="64"/>
        <end position="185"/>
    </location>
</feature>
<dbReference type="Pfam" id="PF17802">
    <property type="entry name" value="SpaA"/>
    <property type="match status" value="1"/>
</dbReference>
<dbReference type="NCBIfam" id="NF012162">
    <property type="entry name" value="surf_Nterm_1"/>
    <property type="match status" value="1"/>
</dbReference>
<keyword evidence="1" id="KW-0472">Membrane</keyword>
<evidence type="ECO:0000259" key="4">
    <source>
        <dbReference type="Pfam" id="PF24547"/>
    </source>
</evidence>
<dbReference type="InterPro" id="IPR013783">
    <property type="entry name" value="Ig-like_fold"/>
</dbReference>
<dbReference type="InterPro" id="IPR013552">
    <property type="entry name" value="Thioester_dom"/>
</dbReference>
<dbReference type="InterPro" id="IPR041033">
    <property type="entry name" value="SpaA_PFL_dom_1"/>
</dbReference>
<evidence type="ECO:0000256" key="1">
    <source>
        <dbReference type="SAM" id="Phobius"/>
    </source>
</evidence>
<keyword evidence="1" id="KW-1133">Transmembrane helix</keyword>
<dbReference type="Pfam" id="PF24547">
    <property type="entry name" value="DUF7601"/>
    <property type="match status" value="1"/>
</dbReference>
<reference evidence="5 6" key="1">
    <citation type="submission" date="2018-06" db="EMBL/GenBank/DDBJ databases">
        <authorList>
            <consortium name="Pathogen Informatics"/>
            <person name="Doyle S."/>
        </authorList>
    </citation>
    <scope>NUCLEOTIDE SEQUENCE [LARGE SCALE GENOMIC DNA]</scope>
    <source>
        <strain evidence="5 6">NCTC11564</strain>
    </source>
</reference>
<dbReference type="InterPro" id="IPR055382">
    <property type="entry name" value="DUF7601"/>
</dbReference>
<gene>
    <name evidence="5" type="ORF">NCTC11564_01908</name>
</gene>
<feature type="transmembrane region" description="Helical" evidence="1">
    <location>
        <begin position="462"/>
        <end position="482"/>
    </location>
</feature>
<evidence type="ECO:0000259" key="2">
    <source>
        <dbReference type="Pfam" id="PF08341"/>
    </source>
</evidence>